<protein>
    <submittedName>
        <fullName evidence="3">HNH endonuclease</fullName>
    </submittedName>
</protein>
<keyword evidence="4" id="KW-1185">Reference proteome</keyword>
<sequence length="471" mass="49444">MFEIAAPPGAPPDFGPAEDACWAEPVDADTRALLDGLAASYAAASAAGALPFAVEELPPGPELAGLLARHDVSQPVDGYDVVEAVAAWERLAAWVAAGRAKALAELASRAEVRPAETGYRSVNPITNSAVVVAGRCQLTAKQAEGLVGRSVQLVEDFPDTWAALLAGLIDLRRARVITDELGGQDPAVRRRVEAAVLPRAALLDSVALRKLIKRLLHELAPVEAAERHAIARDSRYVAVTPASDGMAHLEARLPAEDAVALNATLNAAASAAKRADAAAGAPERTHDQRRADALAALGGRPHGRDGGGEGGTGSGVAVCVYVTVPFTTLAGLSDDAGELEGYGAVPADVARELAAHGVWRWLRTDPATGQLLDYGRSTYRPPKALADFIVARDRTCRMPGCHRLAASCDLDHRVPFEAGGATSAENCHALCRTHHLLKHHGDWQVTTLPNGSSVWTGPTGHRFLRPPERAG</sequence>
<feature type="domain" description="HNH nuclease" evidence="2">
    <location>
        <begin position="384"/>
        <end position="436"/>
    </location>
</feature>
<evidence type="ECO:0000313" key="4">
    <source>
        <dbReference type="Proteomes" id="UP000295621"/>
    </source>
</evidence>
<dbReference type="InterPro" id="IPR003870">
    <property type="entry name" value="DUF222"/>
</dbReference>
<reference evidence="3 4" key="1">
    <citation type="submission" date="2019-02" db="EMBL/GenBank/DDBJ databases">
        <title>Draft genome sequences of novel Actinobacteria.</title>
        <authorList>
            <person name="Sahin N."/>
            <person name="Ay H."/>
            <person name="Saygin H."/>
        </authorList>
    </citation>
    <scope>NUCLEOTIDE SEQUENCE [LARGE SCALE GENOMIC DNA]</scope>
    <source>
        <strain evidence="3 4">KC603</strain>
    </source>
</reference>
<dbReference type="CDD" id="cd00085">
    <property type="entry name" value="HNHc"/>
    <property type="match status" value="1"/>
</dbReference>
<evidence type="ECO:0000259" key="2">
    <source>
        <dbReference type="SMART" id="SM00507"/>
    </source>
</evidence>
<keyword evidence="3" id="KW-0540">Nuclease</keyword>
<dbReference type="AlphaFoldDB" id="A0A4R4RGF9"/>
<feature type="region of interest" description="Disordered" evidence="1">
    <location>
        <begin position="449"/>
        <end position="471"/>
    </location>
</feature>
<evidence type="ECO:0000256" key="1">
    <source>
        <dbReference type="SAM" id="MobiDB-lite"/>
    </source>
</evidence>
<gene>
    <name evidence="3" type="ORF">E1212_21035</name>
</gene>
<keyword evidence="3" id="KW-0378">Hydrolase</keyword>
<organism evidence="3 4">
    <name type="scientific">Jiangella ureilytica</name>
    <dbReference type="NCBI Taxonomy" id="2530374"/>
    <lineage>
        <taxon>Bacteria</taxon>
        <taxon>Bacillati</taxon>
        <taxon>Actinomycetota</taxon>
        <taxon>Actinomycetes</taxon>
        <taxon>Jiangellales</taxon>
        <taxon>Jiangellaceae</taxon>
        <taxon>Jiangella</taxon>
    </lineage>
</organism>
<dbReference type="GO" id="GO:0004519">
    <property type="term" value="F:endonuclease activity"/>
    <property type="evidence" value="ECO:0007669"/>
    <property type="project" value="UniProtKB-KW"/>
</dbReference>
<dbReference type="EMBL" id="SMKL01000055">
    <property type="protein sequence ID" value="TDC48498.1"/>
    <property type="molecule type" value="Genomic_DNA"/>
</dbReference>
<dbReference type="SMART" id="SM00507">
    <property type="entry name" value="HNHc"/>
    <property type="match status" value="1"/>
</dbReference>
<keyword evidence="3" id="KW-0255">Endonuclease</keyword>
<dbReference type="OrthoDB" id="5140334at2"/>
<dbReference type="Proteomes" id="UP000295621">
    <property type="component" value="Unassembled WGS sequence"/>
</dbReference>
<name>A0A4R4RGF9_9ACTN</name>
<comment type="caution">
    <text evidence="3">The sequence shown here is derived from an EMBL/GenBank/DDBJ whole genome shotgun (WGS) entry which is preliminary data.</text>
</comment>
<dbReference type="Gene3D" id="1.10.30.50">
    <property type="match status" value="1"/>
</dbReference>
<proteinExistence type="predicted"/>
<accession>A0A4R4RGF9</accession>
<dbReference type="RefSeq" id="WP_131986068.1">
    <property type="nucleotide sequence ID" value="NZ_SMKL01000055.1"/>
</dbReference>
<dbReference type="Pfam" id="PF02720">
    <property type="entry name" value="DUF222"/>
    <property type="match status" value="1"/>
</dbReference>
<dbReference type="InterPro" id="IPR003615">
    <property type="entry name" value="HNH_nuc"/>
</dbReference>
<evidence type="ECO:0000313" key="3">
    <source>
        <dbReference type="EMBL" id="TDC48498.1"/>
    </source>
</evidence>